<evidence type="ECO:0000313" key="2">
    <source>
        <dbReference type="EMBL" id="BDL44146.1"/>
    </source>
</evidence>
<reference evidence="2" key="1">
    <citation type="submission" date="2022-06" db="EMBL/GenBank/DDBJ databases">
        <title>Akkermansia biwalacus sp. nov., an anaerobic mucin-degrading bacterium isolated from human intestine.</title>
        <authorList>
            <person name="Kobayashi Y."/>
            <person name="Inoue S."/>
            <person name="Kawahara T."/>
            <person name="Kohda N."/>
        </authorList>
    </citation>
    <scope>NUCLEOTIDE SEQUENCE</scope>
    <source>
        <strain evidence="2">WON2089</strain>
    </source>
</reference>
<evidence type="ECO:0000256" key="1">
    <source>
        <dbReference type="SAM" id="SignalP"/>
    </source>
</evidence>
<keyword evidence="3" id="KW-1185">Reference proteome</keyword>
<gene>
    <name evidence="2" type="ORF">Abiwalacus_17200</name>
</gene>
<dbReference type="RefSeq" id="WP_215436943.1">
    <property type="nucleotide sequence ID" value="NZ_AP025943.1"/>
</dbReference>
<accession>A0ABM7ZHD1</accession>
<organism evidence="2 3">
    <name type="scientific">Akkermansia biwaensis</name>
    <dbReference type="NCBI Taxonomy" id="2946555"/>
    <lineage>
        <taxon>Bacteria</taxon>
        <taxon>Pseudomonadati</taxon>
        <taxon>Verrucomicrobiota</taxon>
        <taxon>Verrucomicrobiia</taxon>
        <taxon>Verrucomicrobiales</taxon>
        <taxon>Akkermansiaceae</taxon>
        <taxon>Akkermansia</taxon>
    </lineage>
</organism>
<feature type="signal peptide" evidence="1">
    <location>
        <begin position="1"/>
        <end position="21"/>
    </location>
</feature>
<proteinExistence type="predicted"/>
<dbReference type="PROSITE" id="PS51257">
    <property type="entry name" value="PROKAR_LIPOPROTEIN"/>
    <property type="match status" value="1"/>
</dbReference>
<dbReference type="Proteomes" id="UP001062263">
    <property type="component" value="Chromosome"/>
</dbReference>
<feature type="chain" id="PRO_5046332841" evidence="1">
    <location>
        <begin position="22"/>
        <end position="148"/>
    </location>
</feature>
<name>A0ABM7ZHD1_9BACT</name>
<protein>
    <submittedName>
        <fullName evidence="2">Uncharacterized protein</fullName>
    </submittedName>
</protein>
<keyword evidence="1" id="KW-0732">Signal</keyword>
<sequence length="148" mass="17022">MKKGIKILYKLLSAFYIILIAACDSEQDSWDIHELNKHTGISFPDTTIILSATDGGGKERDVKYEAYTWTLFSPVSVNMPSIIKHAGDPPLKDTVKYIENSMYKNKTKISKAQYAFYSNWETNGYYFYATVVHSQQGDYMVINRIRKQ</sequence>
<dbReference type="EMBL" id="AP025943">
    <property type="protein sequence ID" value="BDL44146.1"/>
    <property type="molecule type" value="Genomic_DNA"/>
</dbReference>
<evidence type="ECO:0000313" key="3">
    <source>
        <dbReference type="Proteomes" id="UP001062263"/>
    </source>
</evidence>